<protein>
    <submittedName>
        <fullName evidence="2">DUF881 domain-containing protein</fullName>
    </submittedName>
</protein>
<reference evidence="2 3" key="1">
    <citation type="submission" date="2018-08" db="EMBL/GenBank/DDBJ databases">
        <title>Aeromicrobium sp. M2KJ-4, whole genome shotgun sequence.</title>
        <authorList>
            <person name="Tuo L."/>
        </authorList>
    </citation>
    <scope>NUCLEOTIDE SEQUENCE [LARGE SCALE GENOMIC DNA]</scope>
    <source>
        <strain evidence="2 3">M2KJ-4</strain>
    </source>
</reference>
<dbReference type="InterPro" id="IPR010273">
    <property type="entry name" value="DUF881"/>
</dbReference>
<dbReference type="OrthoDB" id="3211287at2"/>
<proteinExistence type="inferred from homology"/>
<dbReference type="PANTHER" id="PTHR37313">
    <property type="entry name" value="UPF0749 PROTEIN RV1825"/>
    <property type="match status" value="1"/>
</dbReference>
<organism evidence="2 3">
    <name type="scientific">Aeromicrobium endophyticum</name>
    <dbReference type="NCBI Taxonomy" id="2292704"/>
    <lineage>
        <taxon>Bacteria</taxon>
        <taxon>Bacillati</taxon>
        <taxon>Actinomycetota</taxon>
        <taxon>Actinomycetes</taxon>
        <taxon>Propionibacteriales</taxon>
        <taxon>Nocardioidaceae</taxon>
        <taxon>Aeromicrobium</taxon>
    </lineage>
</organism>
<comment type="similarity">
    <text evidence="1">Belongs to the UPF0749 family.</text>
</comment>
<keyword evidence="3" id="KW-1185">Reference proteome</keyword>
<dbReference type="Proteomes" id="UP000265581">
    <property type="component" value="Unassembled WGS sequence"/>
</dbReference>
<dbReference type="Gene3D" id="3.30.70.1880">
    <property type="entry name" value="Protein of unknown function DUF881"/>
    <property type="match status" value="1"/>
</dbReference>
<dbReference type="GO" id="GO:0005886">
    <property type="term" value="C:plasma membrane"/>
    <property type="evidence" value="ECO:0007669"/>
    <property type="project" value="TreeGrafter"/>
</dbReference>
<evidence type="ECO:0000256" key="1">
    <source>
        <dbReference type="ARBA" id="ARBA00009108"/>
    </source>
</evidence>
<evidence type="ECO:0000313" key="3">
    <source>
        <dbReference type="Proteomes" id="UP000265581"/>
    </source>
</evidence>
<dbReference type="PANTHER" id="PTHR37313:SF2">
    <property type="entry name" value="UPF0749 PROTEIN YLXX"/>
    <property type="match status" value="1"/>
</dbReference>
<dbReference type="Pfam" id="PF05949">
    <property type="entry name" value="DUF881"/>
    <property type="match status" value="1"/>
</dbReference>
<sequence length="239" mass="25670">MPDHGLPARQGWRELLRPRASQIIVAVLIGALAFAITVQVSDDDSEDYSGVRGDELVELLKSLDVANGRLATQLDELTVTRNGLLSSTQRSERAEKQAKRRAEDLSILAGTAGATGPGIEVVIKDPDRQIDAPALLDAIEELRDAGAEAIAINGVARVVAQTYFLDDDGQIRVGGREIKRPYRIEAIGASQDLAEAVRIRGGLTDRVANRGGTATVVRKDKVTITALADVKSPEYARPK</sequence>
<dbReference type="AlphaFoldDB" id="A0A371P298"/>
<gene>
    <name evidence="2" type="ORF">DX116_12915</name>
</gene>
<accession>A0A371P298</accession>
<name>A0A371P298_9ACTN</name>
<dbReference type="RefSeq" id="WP_119704672.1">
    <property type="nucleotide sequence ID" value="NZ_JBHSOI010000002.1"/>
</dbReference>
<comment type="caution">
    <text evidence="2">The sequence shown here is derived from an EMBL/GenBank/DDBJ whole genome shotgun (WGS) entry which is preliminary data.</text>
</comment>
<evidence type="ECO:0000313" key="2">
    <source>
        <dbReference type="EMBL" id="REK70074.1"/>
    </source>
</evidence>
<dbReference type="EMBL" id="QUBR01000002">
    <property type="protein sequence ID" value="REK70074.1"/>
    <property type="molecule type" value="Genomic_DNA"/>
</dbReference>